<protein>
    <recommendedName>
        <fullName evidence="12">AAA+ ATPase domain-containing protein</fullName>
    </recommendedName>
</protein>
<evidence type="ECO:0000256" key="4">
    <source>
        <dbReference type="ARBA" id="ARBA00022806"/>
    </source>
</evidence>
<feature type="domain" description="DNA2/NAM7 helicase helicase" evidence="8">
    <location>
        <begin position="697"/>
        <end position="749"/>
    </location>
</feature>
<dbReference type="InterPro" id="IPR027417">
    <property type="entry name" value="P-loop_NTPase"/>
</dbReference>
<keyword evidence="2" id="KW-0547">Nucleotide-binding</keyword>
<dbReference type="InterPro" id="IPR041679">
    <property type="entry name" value="DNA2/NAM7-like_C"/>
</dbReference>
<dbReference type="InterPro" id="IPR041677">
    <property type="entry name" value="DNA2/NAM7_AAA_11"/>
</dbReference>
<dbReference type="PANTHER" id="PTHR43788">
    <property type="entry name" value="DNA2/NAM7 HELICASE FAMILY MEMBER"/>
    <property type="match status" value="1"/>
</dbReference>
<organism evidence="10 11">
    <name type="scientific">Nannochloropsis salina CCMP1776</name>
    <dbReference type="NCBI Taxonomy" id="1027361"/>
    <lineage>
        <taxon>Eukaryota</taxon>
        <taxon>Sar</taxon>
        <taxon>Stramenopiles</taxon>
        <taxon>Ochrophyta</taxon>
        <taxon>Eustigmatophyceae</taxon>
        <taxon>Eustigmatales</taxon>
        <taxon>Monodopsidaceae</taxon>
        <taxon>Microchloropsis</taxon>
        <taxon>Microchloropsis salina</taxon>
    </lineage>
</organism>
<dbReference type="Gene3D" id="3.40.50.300">
    <property type="entry name" value="P-loop containing nucleotide triphosphate hydrolases"/>
    <property type="match status" value="2"/>
</dbReference>
<evidence type="ECO:0000256" key="6">
    <source>
        <dbReference type="SAM" id="MobiDB-lite"/>
    </source>
</evidence>
<dbReference type="FunFam" id="3.40.50.300:FF:000326">
    <property type="entry name" value="P-loop containing nucleoside triphosphate hydrolase"/>
    <property type="match status" value="1"/>
</dbReference>
<dbReference type="GO" id="GO:0005524">
    <property type="term" value="F:ATP binding"/>
    <property type="evidence" value="ECO:0007669"/>
    <property type="project" value="UniProtKB-KW"/>
</dbReference>
<dbReference type="Proteomes" id="UP000355283">
    <property type="component" value="Unassembled WGS sequence"/>
</dbReference>
<dbReference type="OrthoDB" id="201314at2759"/>
<evidence type="ECO:0000313" key="11">
    <source>
        <dbReference type="Proteomes" id="UP000355283"/>
    </source>
</evidence>
<dbReference type="SUPFAM" id="SSF52540">
    <property type="entry name" value="P-loop containing nucleoside triphosphate hydrolases"/>
    <property type="match status" value="1"/>
</dbReference>
<keyword evidence="3" id="KW-0378">Hydrolase</keyword>
<evidence type="ECO:0000259" key="9">
    <source>
        <dbReference type="Pfam" id="PF13087"/>
    </source>
</evidence>
<evidence type="ECO:0000256" key="5">
    <source>
        <dbReference type="ARBA" id="ARBA00022840"/>
    </source>
</evidence>
<feature type="domain" description="DNA2/NAM7 helicase helicase" evidence="8">
    <location>
        <begin position="512"/>
        <end position="615"/>
    </location>
</feature>
<keyword evidence="7" id="KW-0732">Signal</keyword>
<dbReference type="EMBL" id="SDOX01000017">
    <property type="protein sequence ID" value="TFJ84793.1"/>
    <property type="molecule type" value="Genomic_DNA"/>
</dbReference>
<comment type="similarity">
    <text evidence="1">Belongs to the DNA2/NAM7 helicase family.</text>
</comment>
<dbReference type="Pfam" id="PF13086">
    <property type="entry name" value="AAA_11"/>
    <property type="match status" value="2"/>
</dbReference>
<dbReference type="CDD" id="cd18808">
    <property type="entry name" value="SF1_C_Upf1"/>
    <property type="match status" value="1"/>
</dbReference>
<dbReference type="GO" id="GO:0016787">
    <property type="term" value="F:hydrolase activity"/>
    <property type="evidence" value="ECO:0007669"/>
    <property type="project" value="UniProtKB-KW"/>
</dbReference>
<dbReference type="AlphaFoldDB" id="A0A4D9D437"/>
<sequence length="996" mass="107911">MRAAQVSLACLSLLLSIFALTATGFSTYPGQLAGFQTLPQSRRHSRLFRQQRGLPITALRAGENSGTSSQAGEAGRGFGANVKRSSKKEGGRSSGLRPRAPNAFSSIGKSVRLRGKFGGGPMDMGLLDGYSKLMEQAESVQRHYSGHRPVQDGGGRQRGAKKAAAFHALSSYSLHFLRLLEEELVYEEAEVMQRLRYWPRSRLMEEGLGVFGVVARPRGRLFKEYILRFTLPARRGGGGRRPGNAPAGALGKKGASMESPPQTSRKKGDAEPPGPFPRAPPLAYHRLGPGDIISITPDKQNPLGSDQVIEGLVLERGAAHVDVVVKEIPPGVVWRRGDPTGGERFRLDLYLNRISFQRMVAAVHQVTGLETGYTVSPEIRDILVKSFAERFDVVASHHNERGGAGLGSGSAGQTHHSLLAMSPYAAAAAANKKAARQQQSLSKKMREDEDAGRGKAGARSSRGHRDNGGRRKAKAGTATKSSWEALASAVPKTSFARKAADQIVSQEVARFKLNESQERALRMALSRKLSLIQGPPGTGKTRTACHLVSIAVKLGQRRDAGKVLAVAFSNVAADNLLEGCLRLGLNAVRVGRAATVRPELRNHTLDALLMQHQSVTTFKKKLEAVRGSTARDVQAAKRDLEDAELMAAVSILGNADVVVSTCVGAANEVIINAASVTGGLGGRGGGGGGWEEPSSFSSASPLRAVKFPTVIIDEASQATEPATLVPLTQGCEQLVLVGDHYQLPPTIKSMRAARHGLGVSLFTRLAMAGIEPSLLTVQYRMHPFIAQFPSQRFYGGLLKSHPGNARKRPRPDGFPWPHPTLPVAFVAIGGDEEDTYMAPFYEQRTNGNQTSYLNRKEAEVLMEVLGGVLRRRQIQSVDVGIVTPYSAQVKHVTELAQARLRHFKPGDLEIQSVDAYQGREKELIVMSAVRSNKHGKVGFLGDWRRLNVAITRAKRGLVVLGDPRTLRHDPHWSAYLKWAYKHGCVMTVGELRERLD</sequence>
<dbReference type="InterPro" id="IPR047187">
    <property type="entry name" value="SF1_C_Upf1"/>
</dbReference>
<dbReference type="Pfam" id="PF13087">
    <property type="entry name" value="AAA_12"/>
    <property type="match status" value="1"/>
</dbReference>
<evidence type="ECO:0000256" key="7">
    <source>
        <dbReference type="SAM" id="SignalP"/>
    </source>
</evidence>
<keyword evidence="11" id="KW-1185">Reference proteome</keyword>
<feature type="domain" description="DNA2/NAM7 helicase-like C-terminal" evidence="9">
    <location>
        <begin position="758"/>
        <end position="963"/>
    </location>
</feature>
<comment type="caution">
    <text evidence="10">The sequence shown here is derived from an EMBL/GenBank/DDBJ whole genome shotgun (WGS) entry which is preliminary data.</text>
</comment>
<evidence type="ECO:0000259" key="8">
    <source>
        <dbReference type="Pfam" id="PF13086"/>
    </source>
</evidence>
<evidence type="ECO:0000256" key="1">
    <source>
        <dbReference type="ARBA" id="ARBA00007913"/>
    </source>
</evidence>
<accession>A0A4D9D437</accession>
<feature type="compositionally biased region" description="Basic and acidic residues" evidence="6">
    <location>
        <begin position="444"/>
        <end position="453"/>
    </location>
</feature>
<evidence type="ECO:0000256" key="2">
    <source>
        <dbReference type="ARBA" id="ARBA00022741"/>
    </source>
</evidence>
<feature type="region of interest" description="Disordered" evidence="6">
    <location>
        <begin position="430"/>
        <end position="482"/>
    </location>
</feature>
<reference evidence="10 11" key="1">
    <citation type="submission" date="2019-01" db="EMBL/GenBank/DDBJ databases">
        <title>Nuclear Genome Assembly of the Microalgal Biofuel strain Nannochloropsis salina CCMP1776.</title>
        <authorList>
            <person name="Hovde B."/>
        </authorList>
    </citation>
    <scope>NUCLEOTIDE SEQUENCE [LARGE SCALE GENOMIC DNA]</scope>
    <source>
        <strain evidence="10 11">CCMP1776</strain>
    </source>
</reference>
<feature type="chain" id="PRO_5020031362" description="AAA+ ATPase domain-containing protein" evidence="7">
    <location>
        <begin position="25"/>
        <end position="996"/>
    </location>
</feature>
<feature type="region of interest" description="Disordered" evidence="6">
    <location>
        <begin position="233"/>
        <end position="281"/>
    </location>
</feature>
<dbReference type="GO" id="GO:0005694">
    <property type="term" value="C:chromosome"/>
    <property type="evidence" value="ECO:0007669"/>
    <property type="project" value="UniProtKB-ARBA"/>
</dbReference>
<evidence type="ECO:0008006" key="12">
    <source>
        <dbReference type="Google" id="ProtNLM"/>
    </source>
</evidence>
<keyword evidence="5" id="KW-0067">ATP-binding</keyword>
<dbReference type="PANTHER" id="PTHR43788:SF13">
    <property type="entry name" value="REGULATOR OF NONSENSE TRANSCRIPTS 1"/>
    <property type="match status" value="1"/>
</dbReference>
<feature type="signal peptide" evidence="7">
    <location>
        <begin position="1"/>
        <end position="24"/>
    </location>
</feature>
<evidence type="ECO:0000313" key="10">
    <source>
        <dbReference type="EMBL" id="TFJ84793.1"/>
    </source>
</evidence>
<keyword evidence="4" id="KW-0347">Helicase</keyword>
<evidence type="ECO:0000256" key="3">
    <source>
        <dbReference type="ARBA" id="ARBA00022801"/>
    </source>
</evidence>
<dbReference type="GO" id="GO:0043139">
    <property type="term" value="F:5'-3' DNA helicase activity"/>
    <property type="evidence" value="ECO:0007669"/>
    <property type="project" value="TreeGrafter"/>
</dbReference>
<dbReference type="InterPro" id="IPR050534">
    <property type="entry name" value="Coronavir_polyprotein_1ab"/>
</dbReference>
<name>A0A4D9D437_9STRA</name>
<gene>
    <name evidence="10" type="ORF">NSK_003825</name>
</gene>
<proteinExistence type="inferred from homology"/>
<feature type="region of interest" description="Disordered" evidence="6">
    <location>
        <begin position="54"/>
        <end position="103"/>
    </location>
</feature>